<dbReference type="PANTHER" id="PTHR43744:SF12">
    <property type="entry name" value="ABC TRANSPORTER PERMEASE PROTEIN MG189-RELATED"/>
    <property type="match status" value="1"/>
</dbReference>
<evidence type="ECO:0000256" key="5">
    <source>
        <dbReference type="ARBA" id="ARBA00022989"/>
    </source>
</evidence>
<comment type="caution">
    <text evidence="9">The sequence shown here is derived from an EMBL/GenBank/DDBJ whole genome shotgun (WGS) entry which is preliminary data.</text>
</comment>
<name>A0ABS9U6E3_9MICC</name>
<feature type="transmembrane region" description="Helical" evidence="7">
    <location>
        <begin position="108"/>
        <end position="132"/>
    </location>
</feature>
<comment type="subcellular location">
    <subcellularLocation>
        <location evidence="1 7">Cell membrane</location>
        <topology evidence="1 7">Multi-pass membrane protein</topology>
    </subcellularLocation>
</comment>
<proteinExistence type="inferred from homology"/>
<feature type="transmembrane region" description="Helical" evidence="7">
    <location>
        <begin position="138"/>
        <end position="158"/>
    </location>
</feature>
<feature type="transmembrane region" description="Helical" evidence="7">
    <location>
        <begin position="242"/>
        <end position="263"/>
    </location>
</feature>
<dbReference type="EMBL" id="JAKZBV010000001">
    <property type="protein sequence ID" value="MCH6472106.1"/>
    <property type="molecule type" value="Genomic_DNA"/>
</dbReference>
<sequence length="278" mass="30044">MKKRNPPTFARIILYVVLIVLVAVCVGPMVWALSASFKDPGDIFQYPPKLLPSPATTANYASLLSTQPFIGWLLTSLIVAILSSAISAFVCSLAGYAFAMFAFRGKEALFSLMFSSLAVPFVVVAVPLFVMLSRAGLTNAYFVLIVPWVAPAFGIFMMRQFAEQSVPPDLIEAARIDGCGELRTFWTIVFPLLRPGAGALAVWAFVNSYNSFLWPLIAVSSPSNFTLPLGLQALYGAQNHQYNLVMAGAILATIPALIIFIALRRQLLEGLSAGSVKG</sequence>
<keyword evidence="2 7" id="KW-0813">Transport</keyword>
<evidence type="ECO:0000313" key="9">
    <source>
        <dbReference type="EMBL" id="MCH6472106.1"/>
    </source>
</evidence>
<feature type="transmembrane region" description="Helical" evidence="7">
    <location>
        <begin position="69"/>
        <end position="96"/>
    </location>
</feature>
<feature type="transmembrane region" description="Helical" evidence="7">
    <location>
        <begin position="185"/>
        <end position="206"/>
    </location>
</feature>
<feature type="transmembrane region" description="Helical" evidence="7">
    <location>
        <begin position="12"/>
        <end position="33"/>
    </location>
</feature>
<keyword evidence="3" id="KW-1003">Cell membrane</keyword>
<dbReference type="InterPro" id="IPR000515">
    <property type="entry name" value="MetI-like"/>
</dbReference>
<dbReference type="CDD" id="cd06261">
    <property type="entry name" value="TM_PBP2"/>
    <property type="match status" value="1"/>
</dbReference>
<keyword evidence="4 7" id="KW-0812">Transmembrane</keyword>
<dbReference type="Pfam" id="PF00528">
    <property type="entry name" value="BPD_transp_1"/>
    <property type="match status" value="1"/>
</dbReference>
<dbReference type="PANTHER" id="PTHR43744">
    <property type="entry name" value="ABC TRANSPORTER PERMEASE PROTEIN MG189-RELATED-RELATED"/>
    <property type="match status" value="1"/>
</dbReference>
<dbReference type="Gene3D" id="1.10.3720.10">
    <property type="entry name" value="MetI-like"/>
    <property type="match status" value="1"/>
</dbReference>
<keyword evidence="10" id="KW-1185">Reference proteome</keyword>
<dbReference type="InterPro" id="IPR035906">
    <property type="entry name" value="MetI-like_sf"/>
</dbReference>
<dbReference type="PROSITE" id="PS50928">
    <property type="entry name" value="ABC_TM1"/>
    <property type="match status" value="1"/>
</dbReference>
<keyword evidence="5 7" id="KW-1133">Transmembrane helix</keyword>
<gene>
    <name evidence="9" type="ORF">L0M17_19425</name>
</gene>
<dbReference type="SUPFAM" id="SSF161098">
    <property type="entry name" value="MetI-like"/>
    <property type="match status" value="1"/>
</dbReference>
<organism evidence="9 10">
    <name type="scientific">Sinomonas terrae</name>
    <dbReference type="NCBI Taxonomy" id="2908838"/>
    <lineage>
        <taxon>Bacteria</taxon>
        <taxon>Bacillati</taxon>
        <taxon>Actinomycetota</taxon>
        <taxon>Actinomycetes</taxon>
        <taxon>Micrococcales</taxon>
        <taxon>Micrococcaceae</taxon>
        <taxon>Sinomonas</taxon>
    </lineage>
</organism>
<evidence type="ECO:0000256" key="3">
    <source>
        <dbReference type="ARBA" id="ARBA00022475"/>
    </source>
</evidence>
<keyword evidence="6 7" id="KW-0472">Membrane</keyword>
<protein>
    <submittedName>
        <fullName evidence="9">Carbohydrate ABC transporter permease</fullName>
    </submittedName>
</protein>
<evidence type="ECO:0000259" key="8">
    <source>
        <dbReference type="PROSITE" id="PS50928"/>
    </source>
</evidence>
<evidence type="ECO:0000256" key="1">
    <source>
        <dbReference type="ARBA" id="ARBA00004651"/>
    </source>
</evidence>
<evidence type="ECO:0000256" key="7">
    <source>
        <dbReference type="RuleBase" id="RU363032"/>
    </source>
</evidence>
<evidence type="ECO:0000256" key="4">
    <source>
        <dbReference type="ARBA" id="ARBA00022692"/>
    </source>
</evidence>
<dbReference type="Proteomes" id="UP001202922">
    <property type="component" value="Unassembled WGS sequence"/>
</dbReference>
<feature type="domain" description="ABC transmembrane type-1" evidence="8">
    <location>
        <begin position="73"/>
        <end position="263"/>
    </location>
</feature>
<reference evidence="9 10" key="1">
    <citation type="submission" date="2022-03" db="EMBL/GenBank/DDBJ databases">
        <title>Sinomonas sp. isolated from a soil.</title>
        <authorList>
            <person name="Han J."/>
            <person name="Kim D.-U."/>
        </authorList>
    </citation>
    <scope>NUCLEOTIDE SEQUENCE [LARGE SCALE GENOMIC DNA]</scope>
    <source>
        <strain evidence="9 10">5-5</strain>
    </source>
</reference>
<evidence type="ECO:0000313" key="10">
    <source>
        <dbReference type="Proteomes" id="UP001202922"/>
    </source>
</evidence>
<dbReference type="RefSeq" id="WP_241056015.1">
    <property type="nucleotide sequence ID" value="NZ_JAKZBV010000001.1"/>
</dbReference>
<accession>A0ABS9U6E3</accession>
<evidence type="ECO:0000256" key="2">
    <source>
        <dbReference type="ARBA" id="ARBA00022448"/>
    </source>
</evidence>
<comment type="similarity">
    <text evidence="7">Belongs to the binding-protein-dependent transport system permease family.</text>
</comment>
<evidence type="ECO:0000256" key="6">
    <source>
        <dbReference type="ARBA" id="ARBA00023136"/>
    </source>
</evidence>